<accession>D5MFL4</accession>
<reference evidence="1 2" key="1">
    <citation type="journal article" date="2010" name="Nature">
        <title>Nitrite-driven anaerobic methane oxidation by oxygenic bacteria.</title>
        <authorList>
            <person name="Ettwig K.F."/>
            <person name="Butler M.K."/>
            <person name="Le Paslier D."/>
            <person name="Pelletier E."/>
            <person name="Mangenot S."/>
            <person name="Kuypers M.M.M."/>
            <person name="Schreiber F."/>
            <person name="Dutilh B.E."/>
            <person name="Zedelius J."/>
            <person name="de Beer D."/>
            <person name="Gloerich J."/>
            <person name="Wessels H.J.C.T."/>
            <person name="van Allen T."/>
            <person name="Luesken F."/>
            <person name="Wu M."/>
            <person name="van de Pas-Schoonen K.T."/>
            <person name="Op den Camp H.J.M."/>
            <person name="Janssen-Megens E.M."/>
            <person name="Francoijs K-J."/>
            <person name="Stunnenberg H."/>
            <person name="Weissenbach J."/>
            <person name="Jetten M.S.M."/>
            <person name="Strous M."/>
        </authorList>
    </citation>
    <scope>NUCLEOTIDE SEQUENCE [LARGE SCALE GENOMIC DNA]</scope>
</reference>
<dbReference type="KEGG" id="mox:DAMO_1485"/>
<dbReference type="STRING" id="671143.DAMO_1485"/>
<evidence type="ECO:0000313" key="2">
    <source>
        <dbReference type="Proteomes" id="UP000006898"/>
    </source>
</evidence>
<protein>
    <submittedName>
        <fullName evidence="1">Uncharacterized protein</fullName>
    </submittedName>
</protein>
<dbReference type="AlphaFoldDB" id="D5MFL4"/>
<dbReference type="Proteomes" id="UP000006898">
    <property type="component" value="Chromosome"/>
</dbReference>
<name>D5MFL4_METO1</name>
<gene>
    <name evidence="1" type="ORF">DAMO_1485</name>
</gene>
<dbReference type="HOGENOM" id="CLU_2449126_0_0_0"/>
<evidence type="ECO:0000313" key="1">
    <source>
        <dbReference type="EMBL" id="CBE68545.1"/>
    </source>
</evidence>
<dbReference type="EMBL" id="FP565575">
    <property type="protein sequence ID" value="CBE68545.1"/>
    <property type="molecule type" value="Genomic_DNA"/>
</dbReference>
<organism evidence="1 2">
    <name type="scientific">Methylomirabilis oxygeniifera</name>
    <dbReference type="NCBI Taxonomy" id="671143"/>
    <lineage>
        <taxon>Bacteria</taxon>
        <taxon>Candidatus Methylomirabilota</taxon>
        <taxon>Candidatus Methylomirabilia</taxon>
        <taxon>Candidatus Methylomirabilales</taxon>
        <taxon>Candidatus Methylomirabilaceae</taxon>
        <taxon>Candidatus Methylomirabilis</taxon>
    </lineage>
</organism>
<sequence length="89" mass="10063">MLTQAQRLQEFLIENLARMHRRQFPASHNYYLLVIVNNLNLVGVVAPPIKADSPLIINPDRVLPGPIASQLFKPIPRRGAKIPKRASRC</sequence>
<proteinExistence type="predicted"/>